<keyword evidence="4 10" id="KW-1003">Cell membrane</keyword>
<evidence type="ECO:0000313" key="13">
    <source>
        <dbReference type="Proteomes" id="UP001139365"/>
    </source>
</evidence>
<evidence type="ECO:0000256" key="9">
    <source>
        <dbReference type="ARBA" id="ARBA00023306"/>
    </source>
</evidence>
<dbReference type="AlphaFoldDB" id="A0AAE3K1Z1"/>
<comment type="subunit">
    <text evidence="10">Homodimer. Forms a membrane-associated complex with FtsX.</text>
</comment>
<keyword evidence="5 10" id="KW-0132">Cell division</keyword>
<keyword evidence="7 10" id="KW-0067">ATP-binding</keyword>
<dbReference type="GO" id="GO:0005886">
    <property type="term" value="C:plasma membrane"/>
    <property type="evidence" value="ECO:0007669"/>
    <property type="project" value="UniProtKB-SubCell"/>
</dbReference>
<dbReference type="PROSITE" id="PS50893">
    <property type="entry name" value="ABC_TRANSPORTER_2"/>
    <property type="match status" value="1"/>
</dbReference>
<evidence type="ECO:0000256" key="7">
    <source>
        <dbReference type="ARBA" id="ARBA00022840"/>
    </source>
</evidence>
<dbReference type="FunFam" id="3.40.50.300:FF:000056">
    <property type="entry name" value="Cell division ATP-binding protein FtsE"/>
    <property type="match status" value="1"/>
</dbReference>
<dbReference type="GO" id="GO:0022857">
    <property type="term" value="F:transmembrane transporter activity"/>
    <property type="evidence" value="ECO:0007669"/>
    <property type="project" value="TreeGrafter"/>
</dbReference>
<dbReference type="GO" id="GO:0005524">
    <property type="term" value="F:ATP binding"/>
    <property type="evidence" value="ECO:0007669"/>
    <property type="project" value="UniProtKB-UniRule"/>
</dbReference>
<dbReference type="InterPro" id="IPR015854">
    <property type="entry name" value="ABC_transpr_LolD-like"/>
</dbReference>
<evidence type="ECO:0000256" key="4">
    <source>
        <dbReference type="ARBA" id="ARBA00022475"/>
    </source>
</evidence>
<dbReference type="GO" id="GO:0016887">
    <property type="term" value="F:ATP hydrolysis activity"/>
    <property type="evidence" value="ECO:0007669"/>
    <property type="project" value="InterPro"/>
</dbReference>
<accession>A0AAE3K1Z1</accession>
<keyword evidence="6 10" id="KW-0547">Nucleotide-binding</keyword>
<dbReference type="GO" id="GO:0051301">
    <property type="term" value="P:cell division"/>
    <property type="evidence" value="ECO:0007669"/>
    <property type="project" value="UniProtKB-UniRule"/>
</dbReference>
<feature type="domain" description="ABC transporter" evidence="11">
    <location>
        <begin position="2"/>
        <end position="228"/>
    </location>
</feature>
<dbReference type="EMBL" id="JALEMU010000122">
    <property type="protein sequence ID" value="MCI5756119.1"/>
    <property type="molecule type" value="Genomic_DNA"/>
</dbReference>
<dbReference type="Proteomes" id="UP001139365">
    <property type="component" value="Unassembled WGS sequence"/>
</dbReference>
<name>A0AAE3K1Z1_9BACT</name>
<proteinExistence type="inferred from homology"/>
<dbReference type="NCBIfam" id="TIGR02673">
    <property type="entry name" value="FtsE"/>
    <property type="match status" value="1"/>
</dbReference>
<evidence type="ECO:0000313" key="12">
    <source>
        <dbReference type="EMBL" id="MCI5756119.1"/>
    </source>
</evidence>
<evidence type="ECO:0000256" key="5">
    <source>
        <dbReference type="ARBA" id="ARBA00022618"/>
    </source>
</evidence>
<dbReference type="SUPFAM" id="SSF52540">
    <property type="entry name" value="P-loop containing nucleoside triphosphate hydrolases"/>
    <property type="match status" value="1"/>
</dbReference>
<evidence type="ECO:0000256" key="3">
    <source>
        <dbReference type="ARBA" id="ARBA00020019"/>
    </source>
</evidence>
<evidence type="ECO:0000256" key="8">
    <source>
        <dbReference type="ARBA" id="ARBA00023136"/>
    </source>
</evidence>
<comment type="function">
    <text evidence="1">Part of the ABC transporter FtsEX involved in cellular division. Important for assembly or stability of the septal ring.</text>
</comment>
<sequence>MIEFKNVKKTYPNGTEALNGIDLKIDDGEFVFIVGASGAGKSTLTKLLTREEKITEGQLTVNEFDLVKMPERKVPYYRRQIGVVFQDFRLLPDMTVFENVAFAMQIIGESKKTIKRRVPTILNIVGLQDKANSFPSQLSGGEQQRVALARALANNPATIIADEPTGNIDPKLSLEIMNLLVKIHKRNKTVIVVTHEKQLVDYFQQRVVTIDNGVVVSDRVGGMFNAQV</sequence>
<evidence type="ECO:0000256" key="6">
    <source>
        <dbReference type="ARBA" id="ARBA00022741"/>
    </source>
</evidence>
<dbReference type="InterPro" id="IPR003593">
    <property type="entry name" value="AAA+_ATPase"/>
</dbReference>
<comment type="similarity">
    <text evidence="2 10">Belongs to the ABC transporter superfamily.</text>
</comment>
<dbReference type="Gene3D" id="3.40.50.300">
    <property type="entry name" value="P-loop containing nucleotide triphosphate hydrolases"/>
    <property type="match status" value="1"/>
</dbReference>
<dbReference type="Pfam" id="PF00005">
    <property type="entry name" value="ABC_tran"/>
    <property type="match status" value="1"/>
</dbReference>
<keyword evidence="8 10" id="KW-0472">Membrane</keyword>
<evidence type="ECO:0000259" key="11">
    <source>
        <dbReference type="PROSITE" id="PS50893"/>
    </source>
</evidence>
<dbReference type="InterPro" id="IPR027417">
    <property type="entry name" value="P-loop_NTPase"/>
</dbReference>
<evidence type="ECO:0000256" key="10">
    <source>
        <dbReference type="RuleBase" id="RU365094"/>
    </source>
</evidence>
<comment type="subcellular location">
    <subcellularLocation>
        <location evidence="10">Cell membrane</location>
        <topology evidence="10">Peripheral membrane protein</topology>
        <orientation evidence="10">Cytoplasmic side</orientation>
    </subcellularLocation>
</comment>
<dbReference type="SMART" id="SM00382">
    <property type="entry name" value="AAA"/>
    <property type="match status" value="1"/>
</dbReference>
<dbReference type="PANTHER" id="PTHR24220">
    <property type="entry name" value="IMPORT ATP-BINDING PROTEIN"/>
    <property type="match status" value="1"/>
</dbReference>
<evidence type="ECO:0000256" key="2">
    <source>
        <dbReference type="ARBA" id="ARBA00005417"/>
    </source>
</evidence>
<gene>
    <name evidence="10 12" type="primary">ftsE</name>
    <name evidence="12" type="ORF">MR241_07490</name>
</gene>
<organism evidence="12 13">
    <name type="scientific">Candidatus Colimorpha enterica</name>
    <dbReference type="NCBI Taxonomy" id="3083063"/>
    <lineage>
        <taxon>Bacteria</taxon>
        <taxon>Pseudomonadati</taxon>
        <taxon>Bacteroidota</taxon>
        <taxon>Bacteroidia</taxon>
        <taxon>Bacteroidales</taxon>
        <taxon>Candidatus Colimorpha</taxon>
    </lineage>
</organism>
<dbReference type="PANTHER" id="PTHR24220:SF470">
    <property type="entry name" value="CELL DIVISION ATP-BINDING PROTEIN FTSE"/>
    <property type="match status" value="1"/>
</dbReference>
<evidence type="ECO:0000256" key="1">
    <source>
        <dbReference type="ARBA" id="ARBA00002579"/>
    </source>
</evidence>
<dbReference type="InterPro" id="IPR017871">
    <property type="entry name" value="ABC_transporter-like_CS"/>
</dbReference>
<dbReference type="InterPro" id="IPR003439">
    <property type="entry name" value="ABC_transporter-like_ATP-bd"/>
</dbReference>
<keyword evidence="9 10" id="KW-0131">Cell cycle</keyword>
<comment type="caution">
    <text evidence="12">The sequence shown here is derived from an EMBL/GenBank/DDBJ whole genome shotgun (WGS) entry which is preliminary data.</text>
</comment>
<dbReference type="PROSITE" id="PS00211">
    <property type="entry name" value="ABC_TRANSPORTER_1"/>
    <property type="match status" value="1"/>
</dbReference>
<reference evidence="12 13" key="1">
    <citation type="submission" date="2022-03" db="EMBL/GenBank/DDBJ databases">
        <title>Metagenome-assembled genomes from swine fecal metagenomes.</title>
        <authorList>
            <person name="Holman D.B."/>
            <person name="Kommadath A."/>
        </authorList>
    </citation>
    <scope>NUCLEOTIDE SEQUENCE [LARGE SCALE GENOMIC DNA]</scope>
    <source>
        <strain evidence="12">SUG147</strain>
    </source>
</reference>
<protein>
    <recommendedName>
        <fullName evidence="3 10">Cell division ATP-binding protein FtsE</fullName>
    </recommendedName>
</protein>
<dbReference type="InterPro" id="IPR005286">
    <property type="entry name" value="Cell_div_FtsE"/>
</dbReference>